<dbReference type="STRING" id="1619050.UX20_C0008G0018"/>
<evidence type="ECO:0000313" key="2">
    <source>
        <dbReference type="Proteomes" id="UP000034911"/>
    </source>
</evidence>
<dbReference type="InterPro" id="IPR023214">
    <property type="entry name" value="HAD_sf"/>
</dbReference>
<sequence length="109" mass="12547">MVHEFARMSGLDQFYGTVYEVNAQGFFTGKALYLDFIYDKARVLEHAMKEHGLTLKGSFGVGDTENDIPFLKMVDHPICFNPNTALYAHARRRGWEVVVERKDVIYTLQ</sequence>
<proteinExistence type="predicted"/>
<evidence type="ECO:0000313" key="1">
    <source>
        <dbReference type="EMBL" id="KKU13996.1"/>
    </source>
</evidence>
<dbReference type="Pfam" id="PF12710">
    <property type="entry name" value="HAD"/>
    <property type="match status" value="1"/>
</dbReference>
<dbReference type="AlphaFoldDB" id="A0A0G1N043"/>
<accession>A0A0G1N043</accession>
<dbReference type="Proteomes" id="UP000034911">
    <property type="component" value="Unassembled WGS sequence"/>
</dbReference>
<dbReference type="EMBL" id="LCLH01000008">
    <property type="protein sequence ID" value="KKU13996.1"/>
    <property type="molecule type" value="Genomic_DNA"/>
</dbReference>
<dbReference type="InterPro" id="IPR036412">
    <property type="entry name" value="HAD-like_sf"/>
</dbReference>
<reference evidence="1 2" key="1">
    <citation type="journal article" date="2015" name="Nature">
        <title>rRNA introns, odd ribosomes, and small enigmatic genomes across a large radiation of phyla.</title>
        <authorList>
            <person name="Brown C.T."/>
            <person name="Hug L.A."/>
            <person name="Thomas B.C."/>
            <person name="Sharon I."/>
            <person name="Castelle C.J."/>
            <person name="Singh A."/>
            <person name="Wilkins M.J."/>
            <person name="Williams K.H."/>
            <person name="Banfield J.F."/>
        </authorList>
    </citation>
    <scope>NUCLEOTIDE SEQUENCE [LARGE SCALE GENOMIC DNA]</scope>
</reference>
<gene>
    <name evidence="1" type="ORF">UX20_C0008G0018</name>
</gene>
<dbReference type="SUPFAM" id="SSF56784">
    <property type="entry name" value="HAD-like"/>
    <property type="match status" value="1"/>
</dbReference>
<name>A0A0G1N043_9BACT</name>
<keyword evidence="1" id="KW-0378">Hydrolase</keyword>
<dbReference type="Gene3D" id="3.40.50.1000">
    <property type="entry name" value="HAD superfamily/HAD-like"/>
    <property type="match status" value="1"/>
</dbReference>
<protein>
    <submittedName>
        <fullName evidence="1">HAD-superfamily subfamily IB hydrolase, TIGR01490</fullName>
    </submittedName>
</protein>
<comment type="caution">
    <text evidence="1">The sequence shown here is derived from an EMBL/GenBank/DDBJ whole genome shotgun (WGS) entry which is preliminary data.</text>
</comment>
<dbReference type="GO" id="GO:0016787">
    <property type="term" value="F:hydrolase activity"/>
    <property type="evidence" value="ECO:0007669"/>
    <property type="project" value="UniProtKB-KW"/>
</dbReference>
<organism evidence="1 2">
    <name type="scientific">Candidatus Magasanikbacteria bacterium GW2011_GWC2_45_8</name>
    <dbReference type="NCBI Taxonomy" id="1619050"/>
    <lineage>
        <taxon>Bacteria</taxon>
        <taxon>Candidatus Magasanikiibacteriota</taxon>
    </lineage>
</organism>